<proteinExistence type="predicted"/>
<evidence type="ECO:0000313" key="4">
    <source>
        <dbReference type="Proteomes" id="UP001206128"/>
    </source>
</evidence>
<keyword evidence="1" id="KW-0808">Transferase</keyword>
<feature type="domain" description="MobA-like NTP transferase" evidence="2">
    <location>
        <begin position="14"/>
        <end position="171"/>
    </location>
</feature>
<dbReference type="InterPro" id="IPR025877">
    <property type="entry name" value="MobA-like_NTP_Trfase"/>
</dbReference>
<evidence type="ECO:0000313" key="3">
    <source>
        <dbReference type="EMBL" id="MCP2163795.1"/>
    </source>
</evidence>
<dbReference type="GO" id="GO:0016779">
    <property type="term" value="F:nucleotidyltransferase activity"/>
    <property type="evidence" value="ECO:0007669"/>
    <property type="project" value="TreeGrafter"/>
</dbReference>
<dbReference type="AlphaFoldDB" id="A0AAE3G917"/>
<comment type="caution">
    <text evidence="3">The sequence shown here is derived from an EMBL/GenBank/DDBJ whole genome shotgun (WGS) entry which is preliminary data.</text>
</comment>
<evidence type="ECO:0000259" key="2">
    <source>
        <dbReference type="Pfam" id="PF12804"/>
    </source>
</evidence>
<dbReference type="PANTHER" id="PTHR19136:SF81">
    <property type="entry name" value="MOLYBDENUM COFACTOR GUANYLYLTRANSFERASE"/>
    <property type="match status" value="1"/>
</dbReference>
<name>A0AAE3G917_9PSEU</name>
<accession>A0AAE3G917</accession>
<evidence type="ECO:0000256" key="1">
    <source>
        <dbReference type="ARBA" id="ARBA00022679"/>
    </source>
</evidence>
<dbReference type="RefSeq" id="WP_253766741.1">
    <property type="nucleotide sequence ID" value="NZ_JAMTCK010000001.1"/>
</dbReference>
<dbReference type="InterPro" id="IPR029044">
    <property type="entry name" value="Nucleotide-diphossugar_trans"/>
</dbReference>
<dbReference type="PANTHER" id="PTHR19136">
    <property type="entry name" value="MOLYBDENUM COFACTOR GUANYLYLTRANSFERASE"/>
    <property type="match status" value="1"/>
</dbReference>
<organism evidence="3 4">
    <name type="scientific">Goodfellowiella coeruleoviolacea</name>
    <dbReference type="NCBI Taxonomy" id="334858"/>
    <lineage>
        <taxon>Bacteria</taxon>
        <taxon>Bacillati</taxon>
        <taxon>Actinomycetota</taxon>
        <taxon>Actinomycetes</taxon>
        <taxon>Pseudonocardiales</taxon>
        <taxon>Pseudonocardiaceae</taxon>
        <taxon>Goodfellowiella</taxon>
    </lineage>
</organism>
<reference evidence="3" key="1">
    <citation type="submission" date="2022-06" db="EMBL/GenBank/DDBJ databases">
        <title>Genomic Encyclopedia of Archaeal and Bacterial Type Strains, Phase II (KMG-II): from individual species to whole genera.</title>
        <authorList>
            <person name="Goeker M."/>
        </authorList>
    </citation>
    <scope>NUCLEOTIDE SEQUENCE</scope>
    <source>
        <strain evidence="3">DSM 43935</strain>
    </source>
</reference>
<dbReference type="Pfam" id="PF12804">
    <property type="entry name" value="NTP_transf_3"/>
    <property type="match status" value="1"/>
</dbReference>
<keyword evidence="4" id="KW-1185">Reference proteome</keyword>
<protein>
    <submittedName>
        <fullName evidence="3">Molybdopterin-guanine dinucleotide biosynthesis protein A</fullName>
    </submittedName>
</protein>
<dbReference type="Proteomes" id="UP001206128">
    <property type="component" value="Unassembled WGS sequence"/>
</dbReference>
<dbReference type="SUPFAM" id="SSF53448">
    <property type="entry name" value="Nucleotide-diphospho-sugar transferases"/>
    <property type="match status" value="1"/>
</dbReference>
<gene>
    <name evidence="3" type="ORF">LX83_000635</name>
</gene>
<dbReference type="EMBL" id="JAMTCK010000001">
    <property type="protein sequence ID" value="MCP2163795.1"/>
    <property type="molecule type" value="Genomic_DNA"/>
</dbReference>
<sequence length="202" mass="20328">MAGSDTTHPDHLAAVLLAGGRASRLGGVDKAGLTVAGRTLLAHALTALRGADPVVVVGPRRPVPAGGPARLVWTREDPPGGGPVAGLAEGLRQVPERARLVALLAVDQPGVGAATLRRLAAALAATPGAAGAVLVDDTDRRQWLAGVWLAGALRAAVPADPAGTALRAVLGPLEPVPVPALPGEAQDVDTPADLERLRRLRG</sequence>
<dbReference type="Gene3D" id="3.90.550.10">
    <property type="entry name" value="Spore Coat Polysaccharide Biosynthesis Protein SpsA, Chain A"/>
    <property type="match status" value="1"/>
</dbReference>